<evidence type="ECO:0000259" key="2">
    <source>
        <dbReference type="Pfam" id="PF07331"/>
    </source>
</evidence>
<keyword evidence="5" id="KW-1185">Reference proteome</keyword>
<reference evidence="3 6" key="2">
    <citation type="submission" date="2016-10" db="EMBL/GenBank/DDBJ databases">
        <title>Hydorgenophaga sp. LPB0072 isolated from gastropod.</title>
        <authorList>
            <person name="Kim E."/>
            <person name="Yi H."/>
        </authorList>
    </citation>
    <scope>NUCLEOTIDE SEQUENCE [LARGE SCALE GENOMIC DNA]</scope>
    <source>
        <strain evidence="3 6">LPB0072</strain>
    </source>
</reference>
<dbReference type="Proteomes" id="UP000185680">
    <property type="component" value="Chromosome"/>
</dbReference>
<feature type="transmembrane region" description="Helical" evidence="1">
    <location>
        <begin position="12"/>
        <end position="29"/>
    </location>
</feature>
<evidence type="ECO:0000256" key="1">
    <source>
        <dbReference type="SAM" id="Phobius"/>
    </source>
</evidence>
<dbReference type="RefSeq" id="WP_066089498.1">
    <property type="nucleotide sequence ID" value="NZ_CP017476.1"/>
</dbReference>
<feature type="transmembrane region" description="Helical" evidence="1">
    <location>
        <begin position="41"/>
        <end position="63"/>
    </location>
</feature>
<dbReference type="STRING" id="1763535.LPB072_11055"/>
<organism evidence="3 6">
    <name type="scientific">Hydrogenophaga crassostreae</name>
    <dbReference type="NCBI Taxonomy" id="1763535"/>
    <lineage>
        <taxon>Bacteria</taxon>
        <taxon>Pseudomonadati</taxon>
        <taxon>Pseudomonadota</taxon>
        <taxon>Betaproteobacteria</taxon>
        <taxon>Burkholderiales</taxon>
        <taxon>Comamonadaceae</taxon>
        <taxon>Hydrogenophaga</taxon>
    </lineage>
</organism>
<dbReference type="Proteomes" id="UP000185657">
    <property type="component" value="Unassembled WGS sequence"/>
</dbReference>
<reference evidence="4 5" key="1">
    <citation type="submission" date="2016-02" db="EMBL/GenBank/DDBJ databases">
        <title>Draft genome sequence of Hydrogenophaga sp. LPB0072.</title>
        <authorList>
            <person name="Shin S.-K."/>
            <person name="Yi H."/>
        </authorList>
    </citation>
    <scope>NUCLEOTIDE SEQUENCE [LARGE SCALE GENOMIC DNA]</scope>
    <source>
        <strain evidence="4 5">LPB0072</strain>
    </source>
</reference>
<evidence type="ECO:0000313" key="3">
    <source>
        <dbReference type="EMBL" id="AOW13312.1"/>
    </source>
</evidence>
<evidence type="ECO:0000313" key="5">
    <source>
        <dbReference type="Proteomes" id="UP000185657"/>
    </source>
</evidence>
<evidence type="ECO:0000313" key="4">
    <source>
        <dbReference type="EMBL" id="OAD41593.1"/>
    </source>
</evidence>
<gene>
    <name evidence="3" type="ORF">LPB072_11055</name>
    <name evidence="4" type="ORF">LPB72_09670</name>
</gene>
<sequence length="162" mass="17133">MALKNSQDFYSGLLFCIVGGAFAWGATSYDVGTAAQMGPGYFPLMLGLLLVALGVAITVKAFGGLHAQAQVIGPWAWRPLLCILLANVLFGILLVGLPSVGLPAMGMWVAIIVMTVVASMARKGFSFKESVVQGVILSMGSYLVFVLGLNLQFPVWPAFLYG</sequence>
<protein>
    <recommendedName>
        <fullName evidence="2">DUF1468 domain-containing protein</fullName>
    </recommendedName>
</protein>
<dbReference type="KEGG" id="hyl:LPB072_11055"/>
<dbReference type="InterPro" id="IPR009936">
    <property type="entry name" value="DUF1468"/>
</dbReference>
<proteinExistence type="predicted"/>
<evidence type="ECO:0000313" key="6">
    <source>
        <dbReference type="Proteomes" id="UP000185680"/>
    </source>
</evidence>
<accession>A0A167HQE2</accession>
<keyword evidence="1" id="KW-0812">Transmembrane</keyword>
<dbReference type="Pfam" id="PF07331">
    <property type="entry name" value="TctB"/>
    <property type="match status" value="1"/>
</dbReference>
<dbReference type="EMBL" id="CP017476">
    <property type="protein sequence ID" value="AOW13312.1"/>
    <property type="molecule type" value="Genomic_DNA"/>
</dbReference>
<dbReference type="EMBL" id="LVWD01000013">
    <property type="protein sequence ID" value="OAD41593.1"/>
    <property type="molecule type" value="Genomic_DNA"/>
</dbReference>
<dbReference type="AlphaFoldDB" id="A0A167HQE2"/>
<dbReference type="OrthoDB" id="7029611at2"/>
<feature type="transmembrane region" description="Helical" evidence="1">
    <location>
        <begin position="131"/>
        <end position="153"/>
    </location>
</feature>
<name>A0A167HQE2_9BURK</name>
<feature type="transmembrane region" description="Helical" evidence="1">
    <location>
        <begin position="75"/>
        <end position="94"/>
    </location>
</feature>
<feature type="transmembrane region" description="Helical" evidence="1">
    <location>
        <begin position="100"/>
        <end position="119"/>
    </location>
</feature>
<keyword evidence="1" id="KW-0472">Membrane</keyword>
<feature type="domain" description="DUF1468" evidence="2">
    <location>
        <begin position="11"/>
        <end position="154"/>
    </location>
</feature>
<keyword evidence="1" id="KW-1133">Transmembrane helix</keyword>